<dbReference type="Proteomes" id="UP001149719">
    <property type="component" value="Unassembled WGS sequence"/>
</dbReference>
<dbReference type="PANTHER" id="PTHR42693">
    <property type="entry name" value="ARYLSULFATASE FAMILY MEMBER"/>
    <property type="match status" value="1"/>
</dbReference>
<dbReference type="SUPFAM" id="SSF53649">
    <property type="entry name" value="Alkaline phosphatase-like"/>
    <property type="match status" value="1"/>
</dbReference>
<sequence length="380" mass="43517">MSNIEQTKLPNILIFMTDQQRGDSVQDKDIEMPHLRALMQEGITFNSTYSPSPHCCPSRASFFTAQYPTQHEVWNNVCVQNALSRKLSPDAQVFSEKLAQQNYALFFAGKWHVCYETGPEDHGFQELFVTSNKESKLDPTSQSMATGWDAYKVIAEAQARSSTAARQPGEIIRPGYPNYVHYGVDENPFNDRGVVDSALEQLQKLRQRSVEEAQQPWMMYVGTLGPHDPYFVPQEFLDKYQDTDISLTAIHKDKMLDKPTLNRKVQALFNQLSDQEKIDSIRHYMAFCTYEDALFGLIVEELKKHPDFDNTLIIFTSDHGDYKGEHGLWCKGLPAFKGAYHIPAVMYWKNKIVAPGETGGRFNFTYRSSPNRIKCRRDSL</sequence>
<evidence type="ECO:0000313" key="5">
    <source>
        <dbReference type="Proteomes" id="UP001149719"/>
    </source>
</evidence>
<organism evidence="4 5">
    <name type="scientific">Marinomonas phaeophyticola</name>
    <dbReference type="NCBI Taxonomy" id="3004091"/>
    <lineage>
        <taxon>Bacteria</taxon>
        <taxon>Pseudomonadati</taxon>
        <taxon>Pseudomonadota</taxon>
        <taxon>Gammaproteobacteria</taxon>
        <taxon>Oceanospirillales</taxon>
        <taxon>Oceanospirillaceae</taxon>
        <taxon>Marinomonas</taxon>
    </lineage>
</organism>
<dbReference type="InterPro" id="IPR000917">
    <property type="entry name" value="Sulfatase_N"/>
</dbReference>
<evidence type="ECO:0000256" key="1">
    <source>
        <dbReference type="ARBA" id="ARBA00008779"/>
    </source>
</evidence>
<evidence type="ECO:0000313" key="4">
    <source>
        <dbReference type="EMBL" id="MCZ2722178.1"/>
    </source>
</evidence>
<dbReference type="Gene3D" id="3.40.720.10">
    <property type="entry name" value="Alkaline Phosphatase, subunit A"/>
    <property type="match status" value="1"/>
</dbReference>
<dbReference type="PANTHER" id="PTHR42693:SF53">
    <property type="entry name" value="ENDO-4-O-SULFATASE"/>
    <property type="match status" value="1"/>
</dbReference>
<dbReference type="Pfam" id="PF00884">
    <property type="entry name" value="Sulfatase"/>
    <property type="match status" value="1"/>
</dbReference>
<accession>A0ABT4JWK2</accession>
<reference evidence="4" key="1">
    <citation type="submission" date="2022-12" db="EMBL/GenBank/DDBJ databases">
        <title>Marinomonas 15G1-11 sp. nov, isolated from marine algae.</title>
        <authorList>
            <person name="Butt M."/>
            <person name="Choi D.G."/>
            <person name="Kim J.M."/>
            <person name="Lee J.K."/>
            <person name="Baek J.H."/>
            <person name="Jeon C.O."/>
        </authorList>
    </citation>
    <scope>NUCLEOTIDE SEQUENCE</scope>
    <source>
        <strain evidence="4">15G1-11</strain>
    </source>
</reference>
<keyword evidence="2" id="KW-0378">Hydrolase</keyword>
<feature type="domain" description="Sulfatase N-terminal" evidence="3">
    <location>
        <begin position="10"/>
        <end position="354"/>
    </location>
</feature>
<keyword evidence="5" id="KW-1185">Reference proteome</keyword>
<dbReference type="RefSeq" id="WP_269125606.1">
    <property type="nucleotide sequence ID" value="NZ_JAPUBN010000016.1"/>
</dbReference>
<comment type="caution">
    <text evidence="4">The sequence shown here is derived from an EMBL/GenBank/DDBJ whole genome shotgun (WGS) entry which is preliminary data.</text>
</comment>
<dbReference type="EMBL" id="JAPUBN010000016">
    <property type="protein sequence ID" value="MCZ2722178.1"/>
    <property type="molecule type" value="Genomic_DNA"/>
</dbReference>
<proteinExistence type="inferred from homology"/>
<evidence type="ECO:0000259" key="3">
    <source>
        <dbReference type="Pfam" id="PF00884"/>
    </source>
</evidence>
<protein>
    <submittedName>
        <fullName evidence="4">Sulfatase-like hydrolase/transferase</fullName>
    </submittedName>
</protein>
<evidence type="ECO:0000256" key="2">
    <source>
        <dbReference type="ARBA" id="ARBA00022801"/>
    </source>
</evidence>
<name>A0ABT4JWK2_9GAMM</name>
<dbReference type="InterPro" id="IPR050738">
    <property type="entry name" value="Sulfatase"/>
</dbReference>
<gene>
    <name evidence="4" type="ORF">O1D97_11135</name>
</gene>
<comment type="similarity">
    <text evidence="1">Belongs to the sulfatase family.</text>
</comment>
<dbReference type="InterPro" id="IPR017850">
    <property type="entry name" value="Alkaline_phosphatase_core_sf"/>
</dbReference>